<dbReference type="PATRIC" id="fig|451.8.peg.905"/>
<dbReference type="KEGG" id="tmc:LMI_3107"/>
<reference evidence="2" key="2">
    <citation type="submission" date="2014-09" db="EMBL/GenBank/DDBJ databases">
        <authorList>
            <person name="GOMEZ-VALERO Laura"/>
        </authorList>
    </citation>
    <scope>NUCLEOTIDE SEQUENCE</scope>
    <source>
        <strain evidence="2">ATCC33218</strain>
    </source>
</reference>
<proteinExistence type="predicted"/>
<keyword evidence="1" id="KW-1133">Transmembrane helix</keyword>
<dbReference type="Proteomes" id="UP000182998">
    <property type="component" value="Unassembled WGS sequence"/>
</dbReference>
<evidence type="ECO:0000313" key="2">
    <source>
        <dbReference type="EMBL" id="CEG62331.1"/>
    </source>
</evidence>
<keyword evidence="5" id="KW-1185">Reference proteome</keyword>
<dbReference type="OrthoDB" id="5657217at2"/>
<reference evidence="3 5" key="3">
    <citation type="submission" date="2016-10" db="EMBL/GenBank/DDBJ databases">
        <authorList>
            <person name="Varghese N."/>
            <person name="Submissions S."/>
        </authorList>
    </citation>
    <scope>NUCLEOTIDE SEQUENCE [LARGE SCALE GENOMIC DNA]</scope>
    <source>
        <strain evidence="3 5">ATCC 33218</strain>
    </source>
</reference>
<sequence>MFSHHHIFFVNCATLVFILFVCTVIGRQLANLSPFKLRPFVKFYLSPALGLASIILAASLIGRLTPLGESLTAPFAFFALSFLALGFERNFWKTLQHTALISIFALLCATPMLAQLFTYGGYDAHNDAFTYLAHSDWLQHHAFGSSIPPTEITPASTQVSMYQTQGYRMGASYLLAFFQAVLHYRWAYSIYPSVILAALVICSLSLGLVISLTVTRLNRIFCLGFLSLPCLGFGGLTFGCLYGFFPQTVGLAMGGAVIFLFGAVLPQIVNRNFSWPKQFLSAVLVSLLFAACCVAYSELIVFVLAAIVLSTLTYTIKTRQPTPYLRYGVMCSSLSLLFINIELPRVIRAIYQQTQSVVGTPVDWPLTGYVVHQLGVHGGAWDIYQWTKEQTNHPATVISLVILFALAMAIVLYKRRHTRFLRQSVMLPSLITLLLFSIGILYFRYFVANPFSVGTGQSWSQFKLANWSSPFISVVLISGLALLFRKWKVLCGLTLAILISTLVHYNIDWSKERMQHVMAYYLGVPNLEKFYKDTRDHIISKCENRSIYLDLTEVNHKFRQMLSLFLADQKLISDWRGDGYIINSLPKNMRNGKPALGDCLVERDSVGEKFIKITTIDGHEDNIIVSAIGGYDREQDYDHFWYWVKHQISFRFKRLFSSSELTHTKLYFKYFTTGDHTVTISVTETNKKQHVFILQNNKAGDLKTFEEILDIPPSQIKELRVKSNGAAQQLGESDSRLAAFRIFDVKVTPWG</sequence>
<dbReference type="HOGENOM" id="CLU_370432_0_0_6"/>
<feature type="transmembrane region" description="Helical" evidence="1">
    <location>
        <begin position="67"/>
        <end position="87"/>
    </location>
</feature>
<feature type="transmembrane region" description="Helical" evidence="1">
    <location>
        <begin position="41"/>
        <end position="61"/>
    </location>
</feature>
<feature type="transmembrane region" description="Helical" evidence="1">
    <location>
        <begin position="6"/>
        <end position="29"/>
    </location>
</feature>
<evidence type="ECO:0000313" key="3">
    <source>
        <dbReference type="EMBL" id="SCY03379.1"/>
    </source>
</evidence>
<keyword evidence="1" id="KW-0812">Transmembrane</keyword>
<accession>A0A098GLF0</accession>
<evidence type="ECO:0000256" key="1">
    <source>
        <dbReference type="SAM" id="Phobius"/>
    </source>
</evidence>
<organism evidence="2 4">
    <name type="scientific">Legionella micdadei</name>
    <name type="common">Tatlockia micdadei</name>
    <dbReference type="NCBI Taxonomy" id="451"/>
    <lineage>
        <taxon>Bacteria</taxon>
        <taxon>Pseudomonadati</taxon>
        <taxon>Pseudomonadota</taxon>
        <taxon>Gammaproteobacteria</taxon>
        <taxon>Legionellales</taxon>
        <taxon>Legionellaceae</taxon>
        <taxon>Legionella</taxon>
    </lineage>
</organism>
<feature type="transmembrane region" description="Helical" evidence="1">
    <location>
        <begin position="249"/>
        <end position="269"/>
    </location>
</feature>
<reference evidence="4" key="1">
    <citation type="submission" date="2014-09" db="EMBL/GenBank/DDBJ databases">
        <authorList>
            <person name="Gomez-Valero L."/>
        </authorList>
    </citation>
    <scope>NUCLEOTIDE SEQUENCE [LARGE SCALE GENOMIC DNA]</scope>
    <source>
        <strain evidence="4">ATCC33218</strain>
    </source>
</reference>
<feature type="transmembrane region" description="Helical" evidence="1">
    <location>
        <begin position="220"/>
        <end position="242"/>
    </location>
</feature>
<feature type="transmembrane region" description="Helical" evidence="1">
    <location>
        <begin position="395"/>
        <end position="413"/>
    </location>
</feature>
<dbReference type="AlphaFoldDB" id="A0A098GLF0"/>
<feature type="transmembrane region" description="Helical" evidence="1">
    <location>
        <begin position="194"/>
        <end position="214"/>
    </location>
</feature>
<evidence type="ECO:0000313" key="4">
    <source>
        <dbReference type="Proteomes" id="UP000032414"/>
    </source>
</evidence>
<evidence type="ECO:0000313" key="5">
    <source>
        <dbReference type="Proteomes" id="UP000182998"/>
    </source>
</evidence>
<protein>
    <submittedName>
        <fullName evidence="2">Uncharacterized protein</fullName>
    </submittedName>
</protein>
<dbReference type="EMBL" id="LN614830">
    <property type="protein sequence ID" value="CEG62331.1"/>
    <property type="molecule type" value="Genomic_DNA"/>
</dbReference>
<keyword evidence="1" id="KW-0472">Membrane</keyword>
<feature type="transmembrane region" description="Helical" evidence="1">
    <location>
        <begin position="425"/>
        <end position="447"/>
    </location>
</feature>
<dbReference type="RefSeq" id="WP_045100402.1">
    <property type="nucleotide sequence ID" value="NZ_CP020615.1"/>
</dbReference>
<dbReference type="STRING" id="451.B6N58_14290"/>
<name>A0A098GLF0_LEGMI</name>
<feature type="transmembrane region" description="Helical" evidence="1">
    <location>
        <begin position="281"/>
        <end position="312"/>
    </location>
</feature>
<dbReference type="Proteomes" id="UP000032414">
    <property type="component" value="Chromosome I"/>
</dbReference>
<feature type="transmembrane region" description="Helical" evidence="1">
    <location>
        <begin position="489"/>
        <end position="507"/>
    </location>
</feature>
<dbReference type="EMBL" id="FMVN01000003">
    <property type="protein sequence ID" value="SCY03379.1"/>
    <property type="molecule type" value="Genomic_DNA"/>
</dbReference>
<feature type="transmembrane region" description="Helical" evidence="1">
    <location>
        <begin position="99"/>
        <end position="122"/>
    </location>
</feature>
<feature type="transmembrane region" description="Helical" evidence="1">
    <location>
        <begin position="467"/>
        <end position="484"/>
    </location>
</feature>
<gene>
    <name evidence="2" type="ORF">LMI_3107</name>
    <name evidence="3" type="ORF">SAMN02982997_00664</name>
</gene>